<evidence type="ECO:0000313" key="1">
    <source>
        <dbReference type="EMBL" id="KAA3486758.1"/>
    </source>
</evidence>
<protein>
    <submittedName>
        <fullName evidence="1">Retrovirus-related Pol polyprotein from transposon opus</fullName>
    </submittedName>
</protein>
<dbReference type="AlphaFoldDB" id="A0A5B6WZ32"/>
<dbReference type="Proteomes" id="UP000325315">
    <property type="component" value="Unassembled WGS sequence"/>
</dbReference>
<dbReference type="CDD" id="cd00303">
    <property type="entry name" value="retropepsin_like"/>
    <property type="match status" value="1"/>
</dbReference>
<dbReference type="OrthoDB" id="778454at2759"/>
<name>A0A5B6WZ32_9ROSI</name>
<dbReference type="Gene3D" id="2.40.70.10">
    <property type="entry name" value="Acid Proteases"/>
    <property type="match status" value="1"/>
</dbReference>
<evidence type="ECO:0000313" key="2">
    <source>
        <dbReference type="Proteomes" id="UP000325315"/>
    </source>
</evidence>
<sequence length="151" mass="17368">MMARRKKIKVPRKLKGLGSFIIPIEIGSIHFNEALFDLEASINLILLSSFEKLRLGDLRTTQITLQLADRSSVHLKRVLEDVLVKVRSFIIPADFVVLDFEEDWEIPILVGRPFLATSRSTIDLKKNKLTMKINSETKLFKCIHQFSEEES</sequence>
<organism evidence="1 2">
    <name type="scientific">Gossypium australe</name>
    <dbReference type="NCBI Taxonomy" id="47621"/>
    <lineage>
        <taxon>Eukaryota</taxon>
        <taxon>Viridiplantae</taxon>
        <taxon>Streptophyta</taxon>
        <taxon>Embryophyta</taxon>
        <taxon>Tracheophyta</taxon>
        <taxon>Spermatophyta</taxon>
        <taxon>Magnoliopsida</taxon>
        <taxon>eudicotyledons</taxon>
        <taxon>Gunneridae</taxon>
        <taxon>Pentapetalae</taxon>
        <taxon>rosids</taxon>
        <taxon>malvids</taxon>
        <taxon>Malvales</taxon>
        <taxon>Malvaceae</taxon>
        <taxon>Malvoideae</taxon>
        <taxon>Gossypium</taxon>
    </lineage>
</organism>
<dbReference type="PANTHER" id="PTHR33067:SF31">
    <property type="entry name" value="RNA-DIRECTED DNA POLYMERASE"/>
    <property type="match status" value="1"/>
</dbReference>
<dbReference type="PANTHER" id="PTHR33067">
    <property type="entry name" value="RNA-DIRECTED DNA POLYMERASE-RELATED"/>
    <property type="match status" value="1"/>
</dbReference>
<comment type="caution">
    <text evidence="1">The sequence shown here is derived from an EMBL/GenBank/DDBJ whole genome shotgun (WGS) entry which is preliminary data.</text>
</comment>
<dbReference type="InterPro" id="IPR021109">
    <property type="entry name" value="Peptidase_aspartic_dom_sf"/>
</dbReference>
<accession>A0A5B6WZ32</accession>
<keyword evidence="2" id="KW-1185">Reference proteome</keyword>
<reference evidence="2" key="1">
    <citation type="journal article" date="2019" name="Plant Biotechnol. J.">
        <title>Genome sequencing of the Australian wild diploid species Gossypium australe highlights disease resistance and delayed gland morphogenesis.</title>
        <authorList>
            <person name="Cai Y."/>
            <person name="Cai X."/>
            <person name="Wang Q."/>
            <person name="Wang P."/>
            <person name="Zhang Y."/>
            <person name="Cai C."/>
            <person name="Xu Y."/>
            <person name="Wang K."/>
            <person name="Zhou Z."/>
            <person name="Wang C."/>
            <person name="Geng S."/>
            <person name="Li B."/>
            <person name="Dong Q."/>
            <person name="Hou Y."/>
            <person name="Wang H."/>
            <person name="Ai P."/>
            <person name="Liu Z."/>
            <person name="Yi F."/>
            <person name="Sun M."/>
            <person name="An G."/>
            <person name="Cheng J."/>
            <person name="Zhang Y."/>
            <person name="Shi Q."/>
            <person name="Xie Y."/>
            <person name="Shi X."/>
            <person name="Chang Y."/>
            <person name="Huang F."/>
            <person name="Chen Y."/>
            <person name="Hong S."/>
            <person name="Mi L."/>
            <person name="Sun Q."/>
            <person name="Zhang L."/>
            <person name="Zhou B."/>
            <person name="Peng R."/>
            <person name="Zhang X."/>
            <person name="Liu F."/>
        </authorList>
    </citation>
    <scope>NUCLEOTIDE SEQUENCE [LARGE SCALE GENOMIC DNA]</scope>
    <source>
        <strain evidence="2">cv. PA1801</strain>
    </source>
</reference>
<dbReference type="EMBL" id="SMMG02000001">
    <property type="protein sequence ID" value="KAA3486758.1"/>
    <property type="molecule type" value="Genomic_DNA"/>
</dbReference>
<proteinExistence type="predicted"/>
<gene>
    <name evidence="1" type="ORF">EPI10_030636</name>
</gene>